<evidence type="ECO:0000256" key="4">
    <source>
        <dbReference type="ARBA" id="ARBA00022824"/>
    </source>
</evidence>
<dbReference type="InterPro" id="IPR049941">
    <property type="entry name" value="LPLAT_7/PORCN-like"/>
</dbReference>
<feature type="transmembrane region" description="Helical" evidence="8">
    <location>
        <begin position="100"/>
        <end position="118"/>
    </location>
</feature>
<keyword evidence="5 8" id="KW-1133">Transmembrane helix</keyword>
<organism evidence="9 10">
    <name type="scientific">Eptatretus burgeri</name>
    <name type="common">Inshore hagfish</name>
    <dbReference type="NCBI Taxonomy" id="7764"/>
    <lineage>
        <taxon>Eukaryota</taxon>
        <taxon>Metazoa</taxon>
        <taxon>Chordata</taxon>
        <taxon>Craniata</taxon>
        <taxon>Vertebrata</taxon>
        <taxon>Cyclostomata</taxon>
        <taxon>Myxini</taxon>
        <taxon>Myxiniformes</taxon>
        <taxon>Myxinidae</taxon>
        <taxon>Eptatretinae</taxon>
        <taxon>Eptatretus</taxon>
    </lineage>
</organism>
<feature type="transmembrane region" description="Helical" evidence="8">
    <location>
        <begin position="25"/>
        <end position="45"/>
    </location>
</feature>
<sequence>MAAAQTGSVFLQPLSVLIDLPVDQVNFVVCLGVALCAGPWFRLYLHPSHASPNIRHIVATILGFYLAIFCFGWYTLHFVAYVSVSFALLHLVSAKHVHRYSFVVAIGYLSLCQMWVYISDYGVYSTDFTGPMMVMAQKITSLAFEVHDGLGRKNEELSEDQQRLAVRQRPNLLQYLSYNFNFLSILAGPCCSYKDYVAFIEGWSCTAWANPQGQSDSKPNGYKVWAEPSPTGAAFLKLAVAVASLGLHLTLGRAFPVLYNVDERFVRTGSFHARLCYLVVSVQAARPKYYFAWSLADAIHNAAGFGFNGYTKSGQPRWDLVSNINIWNIETATSFKMFLDNWNTQTVRWLKFVCYDRLDKHTTVATFMLSAAWHGVYPGYYFTFFTGILMSLSARVVRTLLKLVLKTLKFGFVIMVECLSLWHVNLTPPP</sequence>
<feature type="transmembrane region" description="Helical" evidence="8">
    <location>
        <begin position="57"/>
        <end position="80"/>
    </location>
</feature>
<dbReference type="GO" id="GO:0016746">
    <property type="term" value="F:acyltransferase activity"/>
    <property type="evidence" value="ECO:0007669"/>
    <property type="project" value="UniProtKB-KW"/>
</dbReference>
<keyword evidence="6 8" id="KW-0472">Membrane</keyword>
<dbReference type="InterPro" id="IPR004299">
    <property type="entry name" value="MBOAT_fam"/>
</dbReference>
<dbReference type="GO" id="GO:0005789">
    <property type="term" value="C:endoplasmic reticulum membrane"/>
    <property type="evidence" value="ECO:0007669"/>
    <property type="project" value="UniProtKB-SubCell"/>
</dbReference>
<evidence type="ECO:0000313" key="10">
    <source>
        <dbReference type="Proteomes" id="UP000694388"/>
    </source>
</evidence>
<reference evidence="9" key="2">
    <citation type="submission" date="2025-09" db="UniProtKB">
        <authorList>
            <consortium name="Ensembl"/>
        </authorList>
    </citation>
    <scope>IDENTIFICATION</scope>
</reference>
<dbReference type="PANTHER" id="PTHR13906">
    <property type="entry name" value="PORCUPINE"/>
    <property type="match status" value="1"/>
</dbReference>
<dbReference type="OMA" id="YVVMQAA"/>
<evidence type="ECO:0000256" key="1">
    <source>
        <dbReference type="ARBA" id="ARBA00004477"/>
    </source>
</evidence>
<keyword evidence="4" id="KW-0256">Endoplasmic reticulum</keyword>
<keyword evidence="10" id="KW-1185">Reference proteome</keyword>
<keyword evidence="2" id="KW-0808">Transferase</keyword>
<dbReference type="GeneTree" id="ENSGT01030000234564"/>
<dbReference type="PANTHER" id="PTHR13906:SF4">
    <property type="entry name" value="LYSOPHOSPHOLIPID ACYLTRANSFERASE 6"/>
    <property type="match status" value="1"/>
</dbReference>
<keyword evidence="3 8" id="KW-0812">Transmembrane</keyword>
<name>A0A8C4WXG3_EPTBU</name>
<evidence type="ECO:0000256" key="2">
    <source>
        <dbReference type="ARBA" id="ARBA00022679"/>
    </source>
</evidence>
<dbReference type="GO" id="GO:0030258">
    <property type="term" value="P:lipid modification"/>
    <property type="evidence" value="ECO:0007669"/>
    <property type="project" value="TreeGrafter"/>
</dbReference>
<proteinExistence type="predicted"/>
<protein>
    <submittedName>
        <fullName evidence="9">Membrane bound O-acyltransferase domain containing 2b</fullName>
    </submittedName>
</protein>
<dbReference type="Pfam" id="PF03062">
    <property type="entry name" value="MBOAT"/>
    <property type="match status" value="1"/>
</dbReference>
<evidence type="ECO:0000256" key="8">
    <source>
        <dbReference type="SAM" id="Phobius"/>
    </source>
</evidence>
<dbReference type="AlphaFoldDB" id="A0A8C4WXG3"/>
<keyword evidence="7" id="KW-0012">Acyltransferase</keyword>
<comment type="subcellular location">
    <subcellularLocation>
        <location evidence="1">Endoplasmic reticulum membrane</location>
        <topology evidence="1">Multi-pass membrane protein</topology>
    </subcellularLocation>
</comment>
<evidence type="ECO:0000313" key="9">
    <source>
        <dbReference type="Ensembl" id="ENSEBUP00000017442.1"/>
    </source>
</evidence>
<evidence type="ECO:0000256" key="6">
    <source>
        <dbReference type="ARBA" id="ARBA00023136"/>
    </source>
</evidence>
<dbReference type="Proteomes" id="UP000694388">
    <property type="component" value="Unplaced"/>
</dbReference>
<evidence type="ECO:0000256" key="5">
    <source>
        <dbReference type="ARBA" id="ARBA00022989"/>
    </source>
</evidence>
<dbReference type="Ensembl" id="ENSEBUT00000018018.1">
    <property type="protein sequence ID" value="ENSEBUP00000017442.1"/>
    <property type="gene ID" value="ENSEBUG00000010901.1"/>
</dbReference>
<evidence type="ECO:0000256" key="3">
    <source>
        <dbReference type="ARBA" id="ARBA00022692"/>
    </source>
</evidence>
<accession>A0A8C4WXG3</accession>
<reference evidence="9" key="1">
    <citation type="submission" date="2025-08" db="UniProtKB">
        <authorList>
            <consortium name="Ensembl"/>
        </authorList>
    </citation>
    <scope>IDENTIFICATION</scope>
</reference>
<evidence type="ECO:0000256" key="7">
    <source>
        <dbReference type="ARBA" id="ARBA00023315"/>
    </source>
</evidence>